<evidence type="ECO:0000313" key="1">
    <source>
        <dbReference type="EnsemblPlants" id="MELO3C008258.2.1"/>
    </source>
</evidence>
<sequence>MVLVSEMVLEGRHKFRFLTGKYLALHQATHKNDTERQKTLFFNPY</sequence>
<protein>
    <submittedName>
        <fullName evidence="1">Uncharacterized protein</fullName>
    </submittedName>
</protein>
<accession>A0A9I9CU13</accession>
<reference evidence="1" key="1">
    <citation type="submission" date="2023-03" db="UniProtKB">
        <authorList>
            <consortium name="EnsemblPlants"/>
        </authorList>
    </citation>
    <scope>IDENTIFICATION</scope>
</reference>
<dbReference type="AlphaFoldDB" id="A0A9I9CU13"/>
<dbReference type="Gramene" id="MELO3C008258.2.1">
    <property type="protein sequence ID" value="MELO3C008258.2.1"/>
    <property type="gene ID" value="MELO3C008258.2"/>
</dbReference>
<name>A0A9I9CU13_CUCME</name>
<proteinExistence type="predicted"/>
<organism evidence="1">
    <name type="scientific">Cucumis melo</name>
    <name type="common">Muskmelon</name>
    <dbReference type="NCBI Taxonomy" id="3656"/>
    <lineage>
        <taxon>Eukaryota</taxon>
        <taxon>Viridiplantae</taxon>
        <taxon>Streptophyta</taxon>
        <taxon>Embryophyta</taxon>
        <taxon>Tracheophyta</taxon>
        <taxon>Spermatophyta</taxon>
        <taxon>Magnoliopsida</taxon>
        <taxon>eudicotyledons</taxon>
        <taxon>Gunneridae</taxon>
        <taxon>Pentapetalae</taxon>
        <taxon>rosids</taxon>
        <taxon>fabids</taxon>
        <taxon>Cucurbitales</taxon>
        <taxon>Cucurbitaceae</taxon>
        <taxon>Benincaseae</taxon>
        <taxon>Cucumis</taxon>
    </lineage>
</organism>
<dbReference type="EnsemblPlants" id="MELO3C008258.2.1">
    <property type="protein sequence ID" value="MELO3C008258.2.1"/>
    <property type="gene ID" value="MELO3C008258.2"/>
</dbReference>